<name>A0A2P2QK17_RHIMU</name>
<evidence type="ECO:0000313" key="1">
    <source>
        <dbReference type="EMBL" id="MBX67284.1"/>
    </source>
</evidence>
<accession>A0A2P2QK17</accession>
<proteinExistence type="predicted"/>
<dbReference type="EMBL" id="GGEC01086800">
    <property type="protein sequence ID" value="MBX67284.1"/>
    <property type="molecule type" value="Transcribed_RNA"/>
</dbReference>
<protein>
    <submittedName>
        <fullName evidence="1">Uncharacterized protein</fullName>
    </submittedName>
</protein>
<reference evidence="1" key="1">
    <citation type="submission" date="2018-02" db="EMBL/GenBank/DDBJ databases">
        <title>Rhizophora mucronata_Transcriptome.</title>
        <authorList>
            <person name="Meera S.P."/>
            <person name="Sreeshan A."/>
            <person name="Augustine A."/>
        </authorList>
    </citation>
    <scope>NUCLEOTIDE SEQUENCE</scope>
    <source>
        <tissue evidence="1">Leaf</tissue>
    </source>
</reference>
<sequence length="58" mass="6653">MNYYYGSCEQWSEGCYPLNKYLCFCGETQPISLSFNFNAPLKKNPAGGKCFYLTFAEN</sequence>
<dbReference type="AlphaFoldDB" id="A0A2P2QK17"/>
<organism evidence="1">
    <name type="scientific">Rhizophora mucronata</name>
    <name type="common">Asiatic mangrove</name>
    <dbReference type="NCBI Taxonomy" id="61149"/>
    <lineage>
        <taxon>Eukaryota</taxon>
        <taxon>Viridiplantae</taxon>
        <taxon>Streptophyta</taxon>
        <taxon>Embryophyta</taxon>
        <taxon>Tracheophyta</taxon>
        <taxon>Spermatophyta</taxon>
        <taxon>Magnoliopsida</taxon>
        <taxon>eudicotyledons</taxon>
        <taxon>Gunneridae</taxon>
        <taxon>Pentapetalae</taxon>
        <taxon>rosids</taxon>
        <taxon>fabids</taxon>
        <taxon>Malpighiales</taxon>
        <taxon>Rhizophoraceae</taxon>
        <taxon>Rhizophora</taxon>
    </lineage>
</organism>